<comment type="catalytic activity">
    <reaction evidence="1">
        <text>L-cysteine + L-glutamate + ATP = gamma-L-glutamyl-L-cysteine + ADP + phosphate + H(+)</text>
        <dbReference type="Rhea" id="RHEA:13285"/>
        <dbReference type="ChEBI" id="CHEBI:15378"/>
        <dbReference type="ChEBI" id="CHEBI:29985"/>
        <dbReference type="ChEBI" id="CHEBI:30616"/>
        <dbReference type="ChEBI" id="CHEBI:35235"/>
        <dbReference type="ChEBI" id="CHEBI:43474"/>
        <dbReference type="ChEBI" id="CHEBI:58173"/>
        <dbReference type="ChEBI" id="CHEBI:456216"/>
        <dbReference type="EC" id="6.3.2.2"/>
    </reaction>
</comment>
<dbReference type="Gene3D" id="3.30.590.20">
    <property type="match status" value="1"/>
</dbReference>
<evidence type="ECO:0000313" key="3">
    <source>
        <dbReference type="Proteomes" id="UP000180235"/>
    </source>
</evidence>
<dbReference type="Proteomes" id="UP000180235">
    <property type="component" value="Chromosome"/>
</dbReference>
<dbReference type="InterPro" id="IPR050141">
    <property type="entry name" value="GCL_type2/YbdK_subfam"/>
</dbReference>
<dbReference type="OrthoDB" id="569147at2"/>
<dbReference type="GO" id="GO:0004357">
    <property type="term" value="F:glutamate-cysteine ligase activity"/>
    <property type="evidence" value="ECO:0007669"/>
    <property type="project" value="UniProtKB-EC"/>
</dbReference>
<sequence>MLCKGFEIELYTGTSQGEIVGLADRIVNTLPGFVWEPDRRNVEYTTPPRQRYERLLCDLVQPRQQLRQYLGTLGDYTLLPGSTLALGDSTVFLRSDPGNPYHSYIQDTYGTRVVTASVHINIGIDDPETLIRACRLVRVEAPLYLALSAASPWLDGRMTGWHSTRWHQFPLTPPHVPLFLNHRHFCQWTETQLQAGTMQNVRHLWSSVRPNGNRRPYDLNRLELRICDLISDPLHLLAITALLEARLYQLLRDPTLDPLYNHPYPRVRAEELRVQSEINAQKAAQHSLDSILTHWQNGQSIRASDWIGELLEQVTPIAKQYGFSCFLSPLRTILSQGNEAQRWLAEIQHGHSLESVLQNAIQAMQAREAELVGEICPPQAA</sequence>
<dbReference type="KEGG" id="glt:GlitD10_1603"/>
<dbReference type="SUPFAM" id="SSF55931">
    <property type="entry name" value="Glutamine synthetase/guanido kinase"/>
    <property type="match status" value="1"/>
</dbReference>
<dbReference type="NCBIfam" id="TIGR02048">
    <property type="entry name" value="gshA_cyano"/>
    <property type="match status" value="1"/>
</dbReference>
<name>A0A1J0ADD8_9CYAN</name>
<keyword evidence="3" id="KW-1185">Reference proteome</keyword>
<dbReference type="PANTHER" id="PTHR36510">
    <property type="entry name" value="GLUTAMATE--CYSTEINE LIGASE 2-RELATED"/>
    <property type="match status" value="1"/>
</dbReference>
<dbReference type="PANTHER" id="PTHR36510:SF1">
    <property type="entry name" value="GLUTAMATE--CYSTEINE LIGASE 2-RELATED"/>
    <property type="match status" value="1"/>
</dbReference>
<dbReference type="Pfam" id="PF04107">
    <property type="entry name" value="GCS2"/>
    <property type="match status" value="1"/>
</dbReference>
<keyword evidence="2" id="KW-0436">Ligase</keyword>
<evidence type="ECO:0000313" key="2">
    <source>
        <dbReference type="EMBL" id="APB33927.1"/>
    </source>
</evidence>
<reference evidence="2 3" key="1">
    <citation type="submission" date="2016-10" db="EMBL/GenBank/DDBJ databases">
        <title>Description of Gloeomargarita lithophora gen. nov., sp. nov., a thylakoid-bearing basal-branching cyanobacterium with intracellular carbonates, and proposal for Gloeomargaritales ord. nov.</title>
        <authorList>
            <person name="Moreira D."/>
            <person name="Tavera R."/>
            <person name="Benzerara K."/>
            <person name="Skouri-Panet F."/>
            <person name="Couradeau E."/>
            <person name="Gerard E."/>
            <person name="Loussert C."/>
            <person name="Novelo E."/>
            <person name="Zivanovic Y."/>
            <person name="Lopez-Garcia P."/>
        </authorList>
    </citation>
    <scope>NUCLEOTIDE SEQUENCE [LARGE SCALE GENOMIC DNA]</scope>
    <source>
        <strain evidence="2 3">D10</strain>
    </source>
</reference>
<dbReference type="EMBL" id="CP017675">
    <property type="protein sequence ID" value="APB33927.1"/>
    <property type="molecule type" value="Genomic_DNA"/>
</dbReference>
<organism evidence="2 3">
    <name type="scientific">Gloeomargarita lithophora Alchichica-D10</name>
    <dbReference type="NCBI Taxonomy" id="1188229"/>
    <lineage>
        <taxon>Bacteria</taxon>
        <taxon>Bacillati</taxon>
        <taxon>Cyanobacteriota</taxon>
        <taxon>Cyanophyceae</taxon>
        <taxon>Gloeomargaritales</taxon>
        <taxon>Gloeomargaritaceae</taxon>
        <taxon>Gloeomargarita</taxon>
    </lineage>
</organism>
<dbReference type="InterPro" id="IPR011792">
    <property type="entry name" value="GshA_cyano"/>
</dbReference>
<evidence type="ECO:0000256" key="1">
    <source>
        <dbReference type="ARBA" id="ARBA00048819"/>
    </source>
</evidence>
<dbReference type="RefSeq" id="WP_071454445.1">
    <property type="nucleotide sequence ID" value="NZ_CP017675.1"/>
</dbReference>
<dbReference type="InterPro" id="IPR014746">
    <property type="entry name" value="Gln_synth/guanido_kin_cat_dom"/>
</dbReference>
<dbReference type="STRING" id="1188229.GlitD10_1603"/>
<dbReference type="InterPro" id="IPR006336">
    <property type="entry name" value="GCS2"/>
</dbReference>
<dbReference type="AlphaFoldDB" id="A0A1J0ADD8"/>
<gene>
    <name evidence="2" type="ORF">GlitD10_1603</name>
</gene>
<proteinExistence type="predicted"/>
<accession>A0A1J0ADD8</accession>
<dbReference type="GO" id="GO:0042398">
    <property type="term" value="P:modified amino acid biosynthetic process"/>
    <property type="evidence" value="ECO:0007669"/>
    <property type="project" value="InterPro"/>
</dbReference>
<protein>
    <submittedName>
        <fullName evidence="2">Glutamate--cysteine ligase</fullName>
    </submittedName>
</protein>